<dbReference type="Pfam" id="PF00561">
    <property type="entry name" value="Abhydrolase_1"/>
    <property type="match status" value="1"/>
</dbReference>
<dbReference type="GO" id="GO:0016020">
    <property type="term" value="C:membrane"/>
    <property type="evidence" value="ECO:0007669"/>
    <property type="project" value="TreeGrafter"/>
</dbReference>
<proteinExistence type="predicted"/>
<dbReference type="RefSeq" id="WP_085495938.1">
    <property type="nucleotide sequence ID" value="NZ_FXAZ01000004.1"/>
</dbReference>
<dbReference type="InterPro" id="IPR000073">
    <property type="entry name" value="AB_hydrolase_1"/>
</dbReference>
<dbReference type="PANTHER" id="PTHR43798:SF31">
    <property type="entry name" value="AB HYDROLASE SUPERFAMILY PROTEIN YCLE"/>
    <property type="match status" value="1"/>
</dbReference>
<name>A0A1X7LE98_9BACL</name>
<dbReference type="EMBL" id="FXAZ01000004">
    <property type="protein sequence ID" value="SMG52095.1"/>
    <property type="molecule type" value="Genomic_DNA"/>
</dbReference>
<dbReference type="PANTHER" id="PTHR43798">
    <property type="entry name" value="MONOACYLGLYCEROL LIPASE"/>
    <property type="match status" value="1"/>
</dbReference>
<dbReference type="Gene3D" id="3.40.50.1820">
    <property type="entry name" value="alpha/beta hydrolase"/>
    <property type="match status" value="1"/>
</dbReference>
<keyword evidence="2" id="KW-0732">Signal</keyword>
<feature type="domain" description="AB hydrolase-1" evidence="3">
    <location>
        <begin position="74"/>
        <end position="180"/>
    </location>
</feature>
<evidence type="ECO:0000313" key="4">
    <source>
        <dbReference type="EMBL" id="SMG52095.1"/>
    </source>
</evidence>
<keyword evidence="5" id="KW-1185">Reference proteome</keyword>
<dbReference type="GO" id="GO:0016787">
    <property type="term" value="F:hydrolase activity"/>
    <property type="evidence" value="ECO:0007669"/>
    <property type="project" value="UniProtKB-KW"/>
</dbReference>
<keyword evidence="1" id="KW-0378">Hydrolase</keyword>
<feature type="chain" id="PRO_5010876021" evidence="2">
    <location>
        <begin position="25"/>
        <end position="311"/>
    </location>
</feature>
<dbReference type="Proteomes" id="UP000193834">
    <property type="component" value="Unassembled WGS sequence"/>
</dbReference>
<sequence>MKKSLSFLLAVMISMVAFTSAASASSNPFDDYPEVNNPYTVDPPAPVSLVEKYVDLGTHQIYANIQGEADNNRPTVVFEAGFGQDSTAWRYVQPVIAEQTLTVSYDRSSLGKSDATPMGSNRDAVGIATELHQILEELQVPKPYLLVGHSMGGNYVRVFQGLYPDEVAGIVSVDGTVDTFEKDILLPYFDHDFLFNMYIPAIDDAGEMGLGNYEDMIYSNAQAYGYREALANLPIFVLSSEKQIMPYSPVEDQETLQFIDLDQSDLRWHELQAELAAESTQGTFMIAKDSAHEINLYRPDIVIQAIEHILE</sequence>
<dbReference type="OrthoDB" id="59888at2"/>
<reference evidence="4 5" key="1">
    <citation type="submission" date="2017-04" db="EMBL/GenBank/DDBJ databases">
        <authorList>
            <person name="Afonso C.L."/>
            <person name="Miller P.J."/>
            <person name="Scott M.A."/>
            <person name="Spackman E."/>
            <person name="Goraichik I."/>
            <person name="Dimitrov K.M."/>
            <person name="Suarez D.L."/>
            <person name="Swayne D.E."/>
        </authorList>
    </citation>
    <scope>NUCLEOTIDE SEQUENCE [LARGE SCALE GENOMIC DNA]</scope>
    <source>
        <strain evidence="4 5">11</strain>
    </source>
</reference>
<dbReference type="STRING" id="1852522.SAMN06295960_3342"/>
<dbReference type="SUPFAM" id="SSF53474">
    <property type="entry name" value="alpha/beta-Hydrolases"/>
    <property type="match status" value="1"/>
</dbReference>
<dbReference type="InterPro" id="IPR029058">
    <property type="entry name" value="AB_hydrolase_fold"/>
</dbReference>
<gene>
    <name evidence="4" type="ORF">SAMN06295960_3342</name>
</gene>
<evidence type="ECO:0000256" key="1">
    <source>
        <dbReference type="ARBA" id="ARBA00022801"/>
    </source>
</evidence>
<feature type="signal peptide" evidence="2">
    <location>
        <begin position="1"/>
        <end position="24"/>
    </location>
</feature>
<evidence type="ECO:0000256" key="2">
    <source>
        <dbReference type="SAM" id="SignalP"/>
    </source>
</evidence>
<dbReference type="AlphaFoldDB" id="A0A1X7LE98"/>
<organism evidence="4 5">
    <name type="scientific">Paenibacillus aquistagni</name>
    <dbReference type="NCBI Taxonomy" id="1852522"/>
    <lineage>
        <taxon>Bacteria</taxon>
        <taxon>Bacillati</taxon>
        <taxon>Bacillota</taxon>
        <taxon>Bacilli</taxon>
        <taxon>Bacillales</taxon>
        <taxon>Paenibacillaceae</taxon>
        <taxon>Paenibacillus</taxon>
    </lineage>
</organism>
<dbReference type="InterPro" id="IPR050266">
    <property type="entry name" value="AB_hydrolase_sf"/>
</dbReference>
<evidence type="ECO:0000313" key="5">
    <source>
        <dbReference type="Proteomes" id="UP000193834"/>
    </source>
</evidence>
<protein>
    <submittedName>
        <fullName evidence="4">Pimeloyl-ACP methyl ester carboxylesterase</fullName>
    </submittedName>
</protein>
<accession>A0A1X7LE98</accession>
<evidence type="ECO:0000259" key="3">
    <source>
        <dbReference type="Pfam" id="PF00561"/>
    </source>
</evidence>